<name>A0AA41C089_PEDPE</name>
<organism evidence="2 3">
    <name type="scientific">Pediococcus pentosaceus</name>
    <dbReference type="NCBI Taxonomy" id="1255"/>
    <lineage>
        <taxon>Bacteria</taxon>
        <taxon>Bacillati</taxon>
        <taxon>Bacillota</taxon>
        <taxon>Bacilli</taxon>
        <taxon>Lactobacillales</taxon>
        <taxon>Lactobacillaceae</taxon>
        <taxon>Pediococcus</taxon>
    </lineage>
</organism>
<accession>A0AA41C089</accession>
<comment type="caution">
    <text evidence="2">The sequence shown here is derived from an EMBL/GenBank/DDBJ whole genome shotgun (WGS) entry which is preliminary data.</text>
</comment>
<dbReference type="Proteomes" id="UP000743107">
    <property type="component" value="Unassembled WGS sequence"/>
</dbReference>
<evidence type="ECO:0000313" key="2">
    <source>
        <dbReference type="EMBL" id="MBF7127256.1"/>
    </source>
</evidence>
<feature type="domain" description="DNA primase/nucleoside triphosphatase C-terminal" evidence="1">
    <location>
        <begin position="32"/>
        <end position="89"/>
    </location>
</feature>
<dbReference type="Pfam" id="PF03288">
    <property type="entry name" value="Pox_D5"/>
    <property type="match status" value="1"/>
</dbReference>
<proteinExistence type="predicted"/>
<evidence type="ECO:0000313" key="3">
    <source>
        <dbReference type="Proteomes" id="UP000743107"/>
    </source>
</evidence>
<dbReference type="InterPro" id="IPR004968">
    <property type="entry name" value="DNA_primase/NTPase_C"/>
</dbReference>
<gene>
    <name evidence="2" type="ORF">ITQ97_05490</name>
</gene>
<protein>
    <recommendedName>
        <fullName evidence="1">DNA primase/nucleoside triphosphatase C-terminal domain-containing protein</fullName>
    </recommendedName>
</protein>
<sequence>MNKLLKKYLDQATAYHDYHFSMCNQEKADKGVIDFINAKCKKDRRFHTPSKRLYEAYKVYCDEIDVTPLSSWQFKRNMQILGFVYVPKKRFYNRVTTGFKNVGLNG</sequence>
<reference evidence="2" key="1">
    <citation type="submission" date="2020-11" db="EMBL/GenBank/DDBJ databases">
        <title>Antibiotic susceptibility profiles of Pediococcus pentosaceus from various origins and their implications for the safety assessment of strains with food-technology applications.</title>
        <authorList>
            <person name="Shani N."/>
            <person name="Oberhaensli S."/>
            <person name="Arias E."/>
        </authorList>
    </citation>
    <scope>NUCLEOTIDE SEQUENCE</scope>
    <source>
        <strain evidence="2">FAM 19164</strain>
    </source>
</reference>
<evidence type="ECO:0000259" key="1">
    <source>
        <dbReference type="Pfam" id="PF03288"/>
    </source>
</evidence>
<dbReference type="SUPFAM" id="SSF46785">
    <property type="entry name" value="Winged helix' DNA-binding domain"/>
    <property type="match status" value="1"/>
</dbReference>
<dbReference type="AlphaFoldDB" id="A0AA41C089"/>
<dbReference type="RefSeq" id="WP_195751931.1">
    <property type="nucleotide sequence ID" value="NZ_JADOFV010000003.1"/>
</dbReference>
<dbReference type="EMBL" id="JADOFV010000003">
    <property type="protein sequence ID" value="MBF7127256.1"/>
    <property type="molecule type" value="Genomic_DNA"/>
</dbReference>
<dbReference type="InterPro" id="IPR036390">
    <property type="entry name" value="WH_DNA-bd_sf"/>
</dbReference>